<proteinExistence type="predicted"/>
<dbReference type="EC" id="2.3.1.176" evidence="1"/>
<evidence type="ECO:0000256" key="1">
    <source>
        <dbReference type="ARBA" id="ARBA00012352"/>
    </source>
</evidence>
<dbReference type="InterPro" id="IPR020616">
    <property type="entry name" value="Thiolase_N"/>
</dbReference>
<dbReference type="PANTHER" id="PTHR42870:SF1">
    <property type="entry name" value="NON-SPECIFIC LIPID-TRANSFER PROTEIN-LIKE 2"/>
    <property type="match status" value="1"/>
</dbReference>
<evidence type="ECO:0000256" key="2">
    <source>
        <dbReference type="ARBA" id="ARBA00022448"/>
    </source>
</evidence>
<keyword evidence="3" id="KW-0808">Transferase</keyword>
<keyword evidence="4" id="KW-0445">Lipid transport</keyword>
<dbReference type="InterPro" id="IPR002155">
    <property type="entry name" value="Thiolase"/>
</dbReference>
<dbReference type="Gene3D" id="3.40.47.10">
    <property type="match status" value="1"/>
</dbReference>
<evidence type="ECO:0000313" key="9">
    <source>
        <dbReference type="EMBL" id="GAA4700170.1"/>
    </source>
</evidence>
<feature type="domain" description="Thiolase C-terminal" evidence="8">
    <location>
        <begin position="276"/>
        <end position="389"/>
    </location>
</feature>
<protein>
    <recommendedName>
        <fullName evidence="1">propanoyl-CoA C-acyltransferase</fullName>
        <ecNumber evidence="1">2.3.1.176</ecNumber>
    </recommendedName>
    <alternativeName>
        <fullName evidence="6">Propanoyl-CoA C-acyltransferase</fullName>
    </alternativeName>
</protein>
<name>A0ABP8X7Q7_9PSEU</name>
<evidence type="ECO:0000256" key="4">
    <source>
        <dbReference type="ARBA" id="ARBA00023055"/>
    </source>
</evidence>
<sequence>MDGRHAVRDVSITGVGITGFGKFPDTSLRHLGTTAIDEALADAGLSPGGVDLVVHANAVAGLLTGQEMTRGQVVASGTELVGKPLVNVENACAGSSTAVHLALMAIRSGTYGTVLVVGTEKMSGKGTRAALDALTTAADVDRIEEFNRELTGRDGPADSFFMEVYAKTCADYMARSGATAADFAEVAAKNSLHGSLNPKAQYRTARTADEILSSRTVAGPLTMLMCSPIADGAAALVLQASDAVADPSAAVRVRASALRSGIPGGADPVLEERTIAAAYAEAGLGPEDLDVVEVHDAASPNELIVTEELGLCGPGEGAKLLHSGATRLGGRVPVNPSGGLVSRGHPVGATGAAQLVELTTQLRGRAGERQVADARVGLAENAGGYTHPEGAACVVTILSKD</sequence>
<evidence type="ECO:0000259" key="7">
    <source>
        <dbReference type="Pfam" id="PF00108"/>
    </source>
</evidence>
<dbReference type="InterPro" id="IPR020613">
    <property type="entry name" value="Thiolase_CS"/>
</dbReference>
<dbReference type="PROSITE" id="PS00737">
    <property type="entry name" value="THIOLASE_2"/>
    <property type="match status" value="1"/>
</dbReference>
<comment type="caution">
    <text evidence="9">The sequence shown here is derived from an EMBL/GenBank/DDBJ whole genome shotgun (WGS) entry which is preliminary data.</text>
</comment>
<evidence type="ECO:0000256" key="5">
    <source>
        <dbReference type="ARBA" id="ARBA00023121"/>
    </source>
</evidence>
<dbReference type="SUPFAM" id="SSF53901">
    <property type="entry name" value="Thiolase-like"/>
    <property type="match status" value="2"/>
</dbReference>
<keyword evidence="5" id="KW-0446">Lipid-binding</keyword>
<evidence type="ECO:0000256" key="6">
    <source>
        <dbReference type="ARBA" id="ARBA00032316"/>
    </source>
</evidence>
<dbReference type="InterPro" id="IPR016039">
    <property type="entry name" value="Thiolase-like"/>
</dbReference>
<organism evidence="9 10">
    <name type="scientific">Pseudonocardia yuanmonensis</name>
    <dbReference type="NCBI Taxonomy" id="1095914"/>
    <lineage>
        <taxon>Bacteria</taxon>
        <taxon>Bacillati</taxon>
        <taxon>Actinomycetota</taxon>
        <taxon>Actinomycetes</taxon>
        <taxon>Pseudonocardiales</taxon>
        <taxon>Pseudonocardiaceae</taxon>
        <taxon>Pseudonocardia</taxon>
    </lineage>
</organism>
<reference evidence="10" key="1">
    <citation type="journal article" date="2019" name="Int. J. Syst. Evol. Microbiol.">
        <title>The Global Catalogue of Microorganisms (GCM) 10K type strain sequencing project: providing services to taxonomists for standard genome sequencing and annotation.</title>
        <authorList>
            <consortium name="The Broad Institute Genomics Platform"/>
            <consortium name="The Broad Institute Genome Sequencing Center for Infectious Disease"/>
            <person name="Wu L."/>
            <person name="Ma J."/>
        </authorList>
    </citation>
    <scope>NUCLEOTIDE SEQUENCE [LARGE SCALE GENOMIC DNA]</scope>
    <source>
        <strain evidence="10">JCM 18055</strain>
    </source>
</reference>
<evidence type="ECO:0000313" key="10">
    <source>
        <dbReference type="Proteomes" id="UP001500325"/>
    </source>
</evidence>
<keyword evidence="10" id="KW-1185">Reference proteome</keyword>
<dbReference type="Pfam" id="PF00108">
    <property type="entry name" value="Thiolase_N"/>
    <property type="match status" value="1"/>
</dbReference>
<dbReference type="CDD" id="cd00829">
    <property type="entry name" value="SCP-x_thiolase"/>
    <property type="match status" value="1"/>
</dbReference>
<dbReference type="Proteomes" id="UP001500325">
    <property type="component" value="Unassembled WGS sequence"/>
</dbReference>
<evidence type="ECO:0000256" key="3">
    <source>
        <dbReference type="ARBA" id="ARBA00022679"/>
    </source>
</evidence>
<dbReference type="InterPro" id="IPR055140">
    <property type="entry name" value="Thiolase_C_2"/>
</dbReference>
<keyword evidence="2" id="KW-0813">Transport</keyword>
<dbReference type="EMBL" id="BAABIC010000015">
    <property type="protein sequence ID" value="GAA4700170.1"/>
    <property type="molecule type" value="Genomic_DNA"/>
</dbReference>
<gene>
    <name evidence="9" type="ORF">GCM10023215_43590</name>
</gene>
<dbReference type="PANTHER" id="PTHR42870">
    <property type="entry name" value="ACETYL-COA C-ACETYLTRANSFERASE"/>
    <property type="match status" value="1"/>
</dbReference>
<evidence type="ECO:0000259" key="8">
    <source>
        <dbReference type="Pfam" id="PF22691"/>
    </source>
</evidence>
<dbReference type="PIRSF" id="PIRSF000429">
    <property type="entry name" value="Ac-CoA_Ac_transf"/>
    <property type="match status" value="1"/>
</dbReference>
<feature type="domain" description="Thiolase N-terminal" evidence="7">
    <location>
        <begin position="14"/>
        <end position="240"/>
    </location>
</feature>
<dbReference type="Pfam" id="PF22691">
    <property type="entry name" value="Thiolase_C_1"/>
    <property type="match status" value="1"/>
</dbReference>
<accession>A0ABP8X7Q7</accession>